<comment type="caution">
    <text evidence="1">The sequence shown here is derived from an EMBL/GenBank/DDBJ whole genome shotgun (WGS) entry which is preliminary data.</text>
</comment>
<accession>A0ABQ6K3K5</accession>
<protein>
    <recommendedName>
        <fullName evidence="3">Gfo/Idh/MocA-like oxidoreductase C-terminal domain-containing protein</fullName>
    </recommendedName>
</protein>
<sequence length="83" mass="9065">MERRHRARVPAAGEDPVRIEFEPVHEFAAEIAHFAHSIRTGSRPLHTHVEGTEVLGIILAAYASARERVVAPVEHLGAAAVAR</sequence>
<keyword evidence="2" id="KW-1185">Reference proteome</keyword>
<evidence type="ECO:0000313" key="1">
    <source>
        <dbReference type="EMBL" id="GMA94537.1"/>
    </source>
</evidence>
<dbReference type="EMBL" id="BSVB01000001">
    <property type="protein sequence ID" value="GMA94537.1"/>
    <property type="molecule type" value="Genomic_DNA"/>
</dbReference>
<proteinExistence type="predicted"/>
<gene>
    <name evidence="1" type="ORF">GCM10025881_13610</name>
</gene>
<dbReference type="Proteomes" id="UP001157034">
    <property type="component" value="Unassembled WGS sequence"/>
</dbReference>
<organism evidence="1 2">
    <name type="scientific">Pseudolysinimonas kribbensis</name>
    <dbReference type="NCBI Taxonomy" id="433641"/>
    <lineage>
        <taxon>Bacteria</taxon>
        <taxon>Bacillati</taxon>
        <taxon>Actinomycetota</taxon>
        <taxon>Actinomycetes</taxon>
        <taxon>Micrococcales</taxon>
        <taxon>Microbacteriaceae</taxon>
        <taxon>Pseudolysinimonas</taxon>
    </lineage>
</organism>
<reference evidence="2" key="1">
    <citation type="journal article" date="2019" name="Int. J. Syst. Evol. Microbiol.">
        <title>The Global Catalogue of Microorganisms (GCM) 10K type strain sequencing project: providing services to taxonomists for standard genome sequencing and annotation.</title>
        <authorList>
            <consortium name="The Broad Institute Genomics Platform"/>
            <consortium name="The Broad Institute Genome Sequencing Center for Infectious Disease"/>
            <person name="Wu L."/>
            <person name="Ma J."/>
        </authorList>
    </citation>
    <scope>NUCLEOTIDE SEQUENCE [LARGE SCALE GENOMIC DNA]</scope>
    <source>
        <strain evidence="2">NBRC 108894</strain>
    </source>
</reference>
<name>A0ABQ6K3K5_9MICO</name>
<dbReference type="Gene3D" id="3.30.360.10">
    <property type="entry name" value="Dihydrodipicolinate Reductase, domain 2"/>
    <property type="match status" value="1"/>
</dbReference>
<evidence type="ECO:0008006" key="3">
    <source>
        <dbReference type="Google" id="ProtNLM"/>
    </source>
</evidence>
<evidence type="ECO:0000313" key="2">
    <source>
        <dbReference type="Proteomes" id="UP001157034"/>
    </source>
</evidence>